<evidence type="ECO:0000256" key="3">
    <source>
        <dbReference type="ARBA" id="ARBA00022840"/>
    </source>
</evidence>
<evidence type="ECO:0000259" key="4">
    <source>
        <dbReference type="SMART" id="SM00796"/>
    </source>
</evidence>
<comment type="caution">
    <text evidence="5">The sequence shown here is derived from an EMBL/GenBank/DDBJ whole genome shotgun (WGS) entry which is preliminary data.</text>
</comment>
<dbReference type="Pfam" id="PF02682">
    <property type="entry name" value="CT_C_D"/>
    <property type="match status" value="1"/>
</dbReference>
<dbReference type="GO" id="GO:0016787">
    <property type="term" value="F:hydrolase activity"/>
    <property type="evidence" value="ECO:0007669"/>
    <property type="project" value="UniProtKB-KW"/>
</dbReference>
<dbReference type="AlphaFoldDB" id="K6Q3V1"/>
<evidence type="ECO:0000256" key="1">
    <source>
        <dbReference type="ARBA" id="ARBA00022741"/>
    </source>
</evidence>
<dbReference type="PANTHER" id="PTHR34698:SF2">
    <property type="entry name" value="5-OXOPROLINASE SUBUNIT B"/>
    <property type="match status" value="1"/>
</dbReference>
<dbReference type="STRING" id="867903.ThesuDRAFT_01544"/>
<keyword evidence="1" id="KW-0547">Nucleotide-binding</keyword>
<sequence length="267" mass="29429">MTAGTGGEPARDAGGRAEEPRFLRAGDCGLYVSFAQVIDPAVNRQVHRLARTVQSGRWPGVVDLVPAYASLYIRYDPLTVTFEELVRRCREQLEIRSEAPPEPACVCLLPTVYGGEWGPDLEEVARQHLLTPAEVVRLHAGRDYFVYFLGFTPGFPFLGGLDPKLATPRRPVPRTRVPAGSVGIAGAQTGVYPVESPGGWNLIGRTPVRLFDPAASPPALLRPGHFVRFVPVDAEEYRRIERAVALGTYRPQWVPREVPHEERDDGA</sequence>
<evidence type="ECO:0000256" key="2">
    <source>
        <dbReference type="ARBA" id="ARBA00022801"/>
    </source>
</evidence>
<feature type="domain" description="Carboxyltransferase" evidence="4">
    <location>
        <begin position="20"/>
        <end position="221"/>
    </location>
</feature>
<keyword evidence="2" id="KW-0378">Hydrolase</keyword>
<organism evidence="5 6">
    <name type="scientific">Thermaerobacter subterraneus DSM 13965</name>
    <dbReference type="NCBI Taxonomy" id="867903"/>
    <lineage>
        <taxon>Bacteria</taxon>
        <taxon>Bacillati</taxon>
        <taxon>Bacillota</taxon>
        <taxon>Clostridia</taxon>
        <taxon>Eubacteriales</taxon>
        <taxon>Clostridiales Family XVII. Incertae Sedis</taxon>
        <taxon>Thermaerobacter</taxon>
    </lineage>
</organism>
<dbReference type="SUPFAM" id="SSF50891">
    <property type="entry name" value="Cyclophilin-like"/>
    <property type="match status" value="1"/>
</dbReference>
<dbReference type="Proteomes" id="UP000005710">
    <property type="component" value="Unassembled WGS sequence"/>
</dbReference>
<dbReference type="InterPro" id="IPR010016">
    <property type="entry name" value="PxpB"/>
</dbReference>
<gene>
    <name evidence="5" type="ORF">ThesuDRAFT_01544</name>
</gene>
<reference evidence="5" key="2">
    <citation type="submission" date="2012-10" db="EMBL/GenBank/DDBJ databases">
        <title>Improved high-quality draft of Thermaerobacter subterraneus C21, DSM 13965.</title>
        <authorList>
            <consortium name="DOE Joint Genome Institute"/>
            <person name="Eisen J."/>
            <person name="Huntemann M."/>
            <person name="Wei C.-L."/>
            <person name="Han J."/>
            <person name="Detter J.C."/>
            <person name="Han C."/>
            <person name="Tapia R."/>
            <person name="Chen A."/>
            <person name="Kyrpides N."/>
            <person name="Mavromatis K."/>
            <person name="Markowitz V."/>
            <person name="Szeto E."/>
            <person name="Ivanova N."/>
            <person name="Mikhailova N."/>
            <person name="Ovchinnikova G."/>
            <person name="Pagani I."/>
            <person name="Pati A."/>
            <person name="Goodwin L."/>
            <person name="Nordberg H.P."/>
            <person name="Cantor M.N."/>
            <person name="Hua S.X."/>
            <person name="Woyke T."/>
            <person name="Eisen J."/>
            <person name="Klenk H.-P."/>
        </authorList>
    </citation>
    <scope>NUCLEOTIDE SEQUENCE [LARGE SCALE GENOMIC DNA]</scope>
    <source>
        <strain evidence="5">DSM 13965</strain>
    </source>
</reference>
<evidence type="ECO:0000313" key="6">
    <source>
        <dbReference type="Proteomes" id="UP000005710"/>
    </source>
</evidence>
<dbReference type="InterPro" id="IPR029000">
    <property type="entry name" value="Cyclophilin-like_dom_sf"/>
</dbReference>
<evidence type="ECO:0000313" key="5">
    <source>
        <dbReference type="EMBL" id="EKP95784.1"/>
    </source>
</evidence>
<dbReference type="Gene3D" id="2.40.100.10">
    <property type="entry name" value="Cyclophilin-like"/>
    <property type="match status" value="1"/>
</dbReference>
<dbReference type="RefSeq" id="WP_006903816.1">
    <property type="nucleotide sequence ID" value="NZ_JH976535.1"/>
</dbReference>
<dbReference type="NCBIfam" id="TIGR00370">
    <property type="entry name" value="5-oxoprolinase subunit PxpB"/>
    <property type="match status" value="1"/>
</dbReference>
<dbReference type="eggNOG" id="COG2049">
    <property type="taxonomic scope" value="Bacteria"/>
</dbReference>
<name>K6Q3V1_9FIRM</name>
<dbReference type="SUPFAM" id="SSF160467">
    <property type="entry name" value="PH0987 N-terminal domain-like"/>
    <property type="match status" value="1"/>
</dbReference>
<dbReference type="GO" id="GO:0005524">
    <property type="term" value="F:ATP binding"/>
    <property type="evidence" value="ECO:0007669"/>
    <property type="project" value="UniProtKB-KW"/>
</dbReference>
<proteinExistence type="predicted"/>
<dbReference type="SMART" id="SM00796">
    <property type="entry name" value="AHS1"/>
    <property type="match status" value="1"/>
</dbReference>
<dbReference type="EMBL" id="AENY02000002">
    <property type="protein sequence ID" value="EKP95784.1"/>
    <property type="molecule type" value="Genomic_DNA"/>
</dbReference>
<dbReference type="OrthoDB" id="9778567at2"/>
<protein>
    <submittedName>
        <fullName evidence="5">TIGR00370 family protein</fullName>
    </submittedName>
</protein>
<dbReference type="HOGENOM" id="CLU_020207_1_0_9"/>
<dbReference type="PANTHER" id="PTHR34698">
    <property type="entry name" value="5-OXOPROLINASE SUBUNIT B"/>
    <property type="match status" value="1"/>
</dbReference>
<accession>K6Q3V1</accession>
<dbReference type="Gene3D" id="3.30.1360.40">
    <property type="match status" value="1"/>
</dbReference>
<reference evidence="5" key="1">
    <citation type="submission" date="2010-10" db="EMBL/GenBank/DDBJ databases">
        <authorList>
            <consortium name="US DOE Joint Genome Institute (JGI-PGF)"/>
            <person name="Lucas S."/>
            <person name="Copeland A."/>
            <person name="Lapidus A."/>
            <person name="Bruce D."/>
            <person name="Goodwin L."/>
            <person name="Pitluck S."/>
            <person name="Kyrpides N."/>
            <person name="Mavromatis K."/>
            <person name="Detter J.C."/>
            <person name="Han C."/>
            <person name="Land M."/>
            <person name="Hauser L."/>
            <person name="Markowitz V."/>
            <person name="Cheng J.-F."/>
            <person name="Hugenholtz P."/>
            <person name="Woyke T."/>
            <person name="Wu D."/>
            <person name="Pukall R."/>
            <person name="Wahrenburg C."/>
            <person name="Brambilla E."/>
            <person name="Klenk H.-P."/>
            <person name="Eisen J.A."/>
        </authorList>
    </citation>
    <scope>NUCLEOTIDE SEQUENCE [LARGE SCALE GENOMIC DNA]</scope>
    <source>
        <strain evidence="5">DSM 13965</strain>
    </source>
</reference>
<dbReference type="InterPro" id="IPR003833">
    <property type="entry name" value="CT_C_D"/>
</dbReference>
<keyword evidence="6" id="KW-1185">Reference proteome</keyword>
<keyword evidence="3" id="KW-0067">ATP-binding</keyword>